<feature type="binding site" evidence="11">
    <location>
        <begin position="439"/>
        <end position="440"/>
    </location>
    <ligand>
        <name>substrate</name>
    </ligand>
</feature>
<comment type="similarity">
    <text evidence="11">Belongs to the ChlB/BchB/BchZ family.</text>
</comment>
<comment type="pathway">
    <text evidence="11">Porphyrin-containing compound metabolism; bacteriochlorophyll biosynthesis (light-independent).</text>
</comment>
<dbReference type="GO" id="GO:0046872">
    <property type="term" value="F:metal ion binding"/>
    <property type="evidence" value="ECO:0007669"/>
    <property type="project" value="UniProtKB-KW"/>
</dbReference>
<evidence type="ECO:0000256" key="10">
    <source>
        <dbReference type="ARBA" id="ARBA00023181"/>
    </source>
</evidence>
<dbReference type="GO" id="GO:0016730">
    <property type="term" value="F:oxidoreductase activity, acting on iron-sulfur proteins as donors"/>
    <property type="evidence" value="ECO:0007669"/>
    <property type="project" value="InterPro"/>
</dbReference>
<comment type="subunit">
    <text evidence="11">Protochlorophyllide reductase is composed of three subunits; BchL, BchN and BchB. Forms a heterotetramer of two BchB and two BchN subunits.</text>
</comment>
<dbReference type="GO" id="GO:0019685">
    <property type="term" value="P:photosynthesis, dark reaction"/>
    <property type="evidence" value="ECO:0007669"/>
    <property type="project" value="InterPro"/>
</dbReference>
<evidence type="ECO:0000256" key="9">
    <source>
        <dbReference type="ARBA" id="ARBA00023171"/>
    </source>
</evidence>
<dbReference type="Pfam" id="PF00148">
    <property type="entry name" value="Oxidored_nitro"/>
    <property type="match status" value="1"/>
</dbReference>
<keyword evidence="10 11" id="KW-0077">Bacteriochlorophyll biosynthesis</keyword>
<keyword evidence="5 11" id="KW-0067">ATP-binding</keyword>
<name>A0A6L5JZG3_RHOTE</name>
<feature type="binding site" evidence="11">
    <location>
        <position position="36"/>
    </location>
    <ligand>
        <name>[4Fe-4S] cluster</name>
        <dbReference type="ChEBI" id="CHEBI:49883"/>
        <note>ligand shared with heterodimeric partner</note>
    </ligand>
</feature>
<keyword evidence="2 11" id="KW-0602">Photosynthesis</keyword>
<keyword evidence="4 11" id="KW-0547">Nucleotide-binding</keyword>
<dbReference type="InterPro" id="IPR016209">
    <property type="entry name" value="Protochlorophyllide_Rdtase"/>
</dbReference>
<keyword evidence="8 11" id="KW-0411">Iron-sulfur</keyword>
<keyword evidence="9 11" id="KW-0149">Chlorophyll biosynthesis</keyword>
<dbReference type="NCBIfam" id="TIGR01278">
    <property type="entry name" value="DPOR_BchB"/>
    <property type="match status" value="1"/>
</dbReference>
<evidence type="ECO:0000256" key="2">
    <source>
        <dbReference type="ARBA" id="ARBA00022531"/>
    </source>
</evidence>
<keyword evidence="3 11" id="KW-0479">Metal-binding</keyword>
<comment type="catalytic activity">
    <reaction evidence="11">
        <text>chlorophyllide a + oxidized 2[4Fe-4S]-[ferredoxin] + 2 ADP + 2 phosphate = protochlorophyllide a + reduced 2[4Fe-4S]-[ferredoxin] + 2 ATP + 2 H2O</text>
        <dbReference type="Rhea" id="RHEA:28202"/>
        <dbReference type="Rhea" id="RHEA-COMP:10002"/>
        <dbReference type="Rhea" id="RHEA-COMP:10004"/>
        <dbReference type="ChEBI" id="CHEBI:15377"/>
        <dbReference type="ChEBI" id="CHEBI:30616"/>
        <dbReference type="ChEBI" id="CHEBI:33722"/>
        <dbReference type="ChEBI" id="CHEBI:33723"/>
        <dbReference type="ChEBI" id="CHEBI:43474"/>
        <dbReference type="ChEBI" id="CHEBI:83348"/>
        <dbReference type="ChEBI" id="CHEBI:83350"/>
        <dbReference type="ChEBI" id="CHEBI:456216"/>
        <dbReference type="EC" id="1.3.7.7"/>
    </reaction>
</comment>
<dbReference type="InterPro" id="IPR005969">
    <property type="entry name" value="Protochl_reductB"/>
</dbReference>
<evidence type="ECO:0000256" key="5">
    <source>
        <dbReference type="ARBA" id="ARBA00022840"/>
    </source>
</evidence>
<dbReference type="EMBL" id="WIXJ01000017">
    <property type="protein sequence ID" value="MQY52745.1"/>
    <property type="molecule type" value="Genomic_DNA"/>
</dbReference>
<feature type="domain" description="Nitrogenase/oxidoreductase component 1" evidence="13">
    <location>
        <begin position="12"/>
        <end position="436"/>
    </location>
</feature>
<dbReference type="GO" id="GO:0005524">
    <property type="term" value="F:ATP binding"/>
    <property type="evidence" value="ECO:0007669"/>
    <property type="project" value="UniProtKB-UniRule"/>
</dbReference>
<dbReference type="PANTHER" id="PTHR33712">
    <property type="entry name" value="LIGHT-INDEPENDENT PROTOCHLOROPHYLLIDE REDUCTASE SUBUNIT B"/>
    <property type="match status" value="1"/>
</dbReference>
<dbReference type="InterPro" id="IPR050152">
    <property type="entry name" value="ChlB/BchB/BchZ"/>
</dbReference>
<feature type="compositionally biased region" description="Low complexity" evidence="12">
    <location>
        <begin position="477"/>
        <end position="491"/>
    </location>
</feature>
<dbReference type="HAMAP" id="MF_00353">
    <property type="entry name" value="ChlB_BchB"/>
    <property type="match status" value="1"/>
</dbReference>
<dbReference type="SUPFAM" id="SSF53807">
    <property type="entry name" value="Helical backbone' metal receptor"/>
    <property type="match status" value="1"/>
</dbReference>
<dbReference type="PANTHER" id="PTHR33712:SF7">
    <property type="entry name" value="LIGHT-INDEPENDENT PROTOCHLOROPHYLLIDE REDUCTASE SUBUNIT B"/>
    <property type="match status" value="1"/>
</dbReference>
<dbReference type="Gene3D" id="1.20.89.20">
    <property type="match status" value="1"/>
</dbReference>
<dbReference type="Proteomes" id="UP000480275">
    <property type="component" value="Unassembled WGS sequence"/>
</dbReference>
<proteinExistence type="inferred from homology"/>
<evidence type="ECO:0000256" key="8">
    <source>
        <dbReference type="ARBA" id="ARBA00023014"/>
    </source>
</evidence>
<feature type="domain" description="Light-independent protochlorophyllide reductase subunit B-like C-terminal" evidence="14">
    <location>
        <begin position="523"/>
        <end position="567"/>
    </location>
</feature>
<dbReference type="AlphaFoldDB" id="A0A6L5JZG3"/>
<accession>A0A6L5JZG3</accession>
<keyword evidence="7 11" id="KW-0408">Iron</keyword>
<dbReference type="EC" id="1.3.7.7" evidence="11"/>
<evidence type="ECO:0000256" key="1">
    <source>
        <dbReference type="ARBA" id="ARBA00022485"/>
    </source>
</evidence>
<reference evidence="15 16" key="1">
    <citation type="submission" date="2019-10" db="EMBL/GenBank/DDBJ databases">
        <title>Whole-genome sequence of the purple nonsulfur photosynthetic bacterium Rhodocyclus tenuis.</title>
        <authorList>
            <person name="Kyndt J.A."/>
            <person name="Meyer T.E."/>
        </authorList>
    </citation>
    <scope>NUCLEOTIDE SEQUENCE [LARGE SCALE GENOMIC DNA]</scope>
    <source>
        <strain evidence="15 16">DSM 110</strain>
    </source>
</reference>
<comment type="caution">
    <text evidence="15">The sequence shown here is derived from an EMBL/GenBank/DDBJ whole genome shotgun (WGS) entry which is preliminary data.</text>
</comment>
<dbReference type="Gene3D" id="3.40.50.1980">
    <property type="entry name" value="Nitrogenase molybdenum iron protein domain"/>
    <property type="match status" value="3"/>
</dbReference>
<keyword evidence="1 11" id="KW-0004">4Fe-4S</keyword>
<evidence type="ECO:0000256" key="7">
    <source>
        <dbReference type="ARBA" id="ARBA00023004"/>
    </source>
</evidence>
<feature type="region of interest" description="Disordered" evidence="12">
    <location>
        <begin position="463"/>
        <end position="501"/>
    </location>
</feature>
<dbReference type="UniPathway" id="UPA00671"/>
<dbReference type="GO" id="GO:0036070">
    <property type="term" value="P:light-independent bacteriochlorophyll biosynthetic process"/>
    <property type="evidence" value="ECO:0007669"/>
    <property type="project" value="UniProtKB-UniRule"/>
</dbReference>
<protein>
    <recommendedName>
        <fullName evidence="11">Light-independent protochlorophyllide reductase subunit B</fullName>
        <shortName evidence="11">DPOR subunit B</shortName>
        <shortName evidence="11">LI-POR subunit B</shortName>
        <ecNumber evidence="11">1.3.7.7</ecNumber>
    </recommendedName>
</protein>
<dbReference type="Gene3D" id="1.10.8.550">
    <property type="entry name" value="Proto-chlorophyllide reductase 57 kD subunit B"/>
    <property type="match status" value="1"/>
</dbReference>
<evidence type="ECO:0000256" key="12">
    <source>
        <dbReference type="SAM" id="MobiDB-lite"/>
    </source>
</evidence>
<dbReference type="InterPro" id="IPR000510">
    <property type="entry name" value="Nase/OxRdtase_comp1"/>
</dbReference>
<evidence type="ECO:0000256" key="11">
    <source>
        <dbReference type="HAMAP-Rule" id="MF_00353"/>
    </source>
</evidence>
<evidence type="ECO:0000313" key="15">
    <source>
        <dbReference type="EMBL" id="MQY52745.1"/>
    </source>
</evidence>
<evidence type="ECO:0000256" key="6">
    <source>
        <dbReference type="ARBA" id="ARBA00023002"/>
    </source>
</evidence>
<keyword evidence="6 11" id="KW-0560">Oxidoreductase</keyword>
<gene>
    <name evidence="11" type="primary">bchB</name>
    <name evidence="15" type="ORF">GHK24_13295</name>
</gene>
<evidence type="ECO:0000256" key="4">
    <source>
        <dbReference type="ARBA" id="ARBA00022741"/>
    </source>
</evidence>
<dbReference type="InterPro" id="IPR013580">
    <property type="entry name" value="LI-POR_suB-like_C"/>
</dbReference>
<evidence type="ECO:0000256" key="3">
    <source>
        <dbReference type="ARBA" id="ARBA00022723"/>
    </source>
</evidence>
<comment type="function">
    <text evidence="11">Component of the dark-operative protochlorophyllide reductase (DPOR) that uses Mg-ATP and reduced ferredoxin to reduce ring D of protochlorophyllide (Pchlide) to form chlorophyllide a (Chlide). This reaction is light-independent. The NB-protein (BchN-BchB) is the catalytic component of the complex.</text>
</comment>
<organism evidence="15 16">
    <name type="scientific">Rhodocyclus tenuis</name>
    <name type="common">Rhodospirillum tenue</name>
    <dbReference type="NCBI Taxonomy" id="1066"/>
    <lineage>
        <taxon>Bacteria</taxon>
        <taxon>Pseudomonadati</taxon>
        <taxon>Pseudomonadota</taxon>
        <taxon>Betaproteobacteria</taxon>
        <taxon>Rhodocyclales</taxon>
        <taxon>Rhodocyclaceae</taxon>
        <taxon>Rhodocyclus</taxon>
    </lineage>
</organism>
<dbReference type="Pfam" id="PF08369">
    <property type="entry name" value="PCP_red"/>
    <property type="match status" value="1"/>
</dbReference>
<dbReference type="OrthoDB" id="5717231at2"/>
<dbReference type="GO" id="GO:0016636">
    <property type="term" value="F:oxidoreductase activity, acting on the CH-CH group of donors, iron-sulfur protein as acceptor"/>
    <property type="evidence" value="ECO:0007669"/>
    <property type="project" value="UniProtKB-UniRule"/>
</dbReference>
<dbReference type="PIRSF" id="PIRSF000163">
    <property type="entry name" value="PCP_ChlB"/>
    <property type="match status" value="1"/>
</dbReference>
<dbReference type="GO" id="GO:0051539">
    <property type="term" value="F:4 iron, 4 sulfur cluster binding"/>
    <property type="evidence" value="ECO:0007669"/>
    <property type="project" value="UniProtKB-UniRule"/>
</dbReference>
<sequence length="572" mass="61373">MQLTVWTYEGPPHVGALRIATAMQGVHYVLHAPQGDTYADLLFTMIERRPTRPPVSYTTFAARDLGGNTAEAFKRTARDAVARYAPQALLVGASCTGELIQDDPGGLARALGLSIPVIPLELSAYQRKENWGAAETFYQLVRTLVEPVLPSPATPRPPRAPGVAPSCNILGPAALGFRHRDDLVEVRRLLDALGIRVNVVAPEGATPADLTRLPDADFNVVLYPEIASTAAAWLTRRAGQPATTTIPIGIGATREFVEEVARLAGVDPAPVLARLAGLPPRRSAGAAPLAPAHARLPWYSRSVDSTYLTGKRVFIFGDATHAIAAARMASEEFGFTVVGLGTYAREFARDVRAAAARYGLEALITDDYLEVEAKIAELHPELVLGTQMERHTAKRLGVPCAVISAPMHVQDFPARYAPQMGIEGANVIFDTWVHPLMMGLEEHLLTLFREDFEFHEAPSHLGAAARAPGAEAERAAESFAPSAATTASAPPDAAPSLPPSAAAAVSLTPPVAPAPASSDTLSWSSEAELELKKIPFFVRGKARRNTERYAREHGLALITVEDLYDAKAHFSR</sequence>
<evidence type="ECO:0000313" key="16">
    <source>
        <dbReference type="Proteomes" id="UP000480275"/>
    </source>
</evidence>
<comment type="cofactor">
    <cofactor evidence="11">
        <name>[4Fe-4S] cluster</name>
        <dbReference type="ChEBI" id="CHEBI:49883"/>
    </cofactor>
    <text evidence="11">Binds 1 [4Fe-4S] cluster per heterodimer. The cluster is bound at the heterodimer interface by residues from both subunits.</text>
</comment>
<evidence type="ECO:0000259" key="14">
    <source>
        <dbReference type="Pfam" id="PF08369"/>
    </source>
</evidence>
<evidence type="ECO:0000259" key="13">
    <source>
        <dbReference type="Pfam" id="PF00148"/>
    </source>
</evidence>
<feature type="active site" description="Proton donor" evidence="11">
    <location>
        <position position="304"/>
    </location>
</feature>
<dbReference type="InterPro" id="IPR042298">
    <property type="entry name" value="P-CP_red_C"/>
</dbReference>